<evidence type="ECO:0000259" key="4">
    <source>
        <dbReference type="PROSITE" id="PS50835"/>
    </source>
</evidence>
<dbReference type="GeneTree" id="ENSGT00940000175251"/>
<dbReference type="SMART" id="SM00408">
    <property type="entry name" value="IGc2"/>
    <property type="match status" value="3"/>
</dbReference>
<dbReference type="AlphaFoldDB" id="A0A6Q2YVY1"/>
<dbReference type="SUPFAM" id="SSF48726">
    <property type="entry name" value="Immunoglobulin"/>
    <property type="match status" value="4"/>
</dbReference>
<keyword evidence="2" id="KW-1015">Disulfide bond</keyword>
<dbReference type="OMA" id="VFWCESE"/>
<dbReference type="PANTHER" id="PTHR11481">
    <property type="entry name" value="IMMUNOGLOBULIN FC RECEPTOR"/>
    <property type="match status" value="1"/>
</dbReference>
<dbReference type="PANTHER" id="PTHR11481:SF64">
    <property type="entry name" value="FC RECEPTOR-LIKE PROTEIN 4"/>
    <property type="match status" value="1"/>
</dbReference>
<evidence type="ECO:0000256" key="1">
    <source>
        <dbReference type="ARBA" id="ARBA00022729"/>
    </source>
</evidence>
<dbReference type="GO" id="GO:0007166">
    <property type="term" value="P:cell surface receptor signaling pathway"/>
    <property type="evidence" value="ECO:0007669"/>
    <property type="project" value="TreeGrafter"/>
</dbReference>
<dbReference type="Gene3D" id="2.60.40.10">
    <property type="entry name" value="Immunoglobulins"/>
    <property type="match status" value="4"/>
</dbReference>
<proteinExistence type="predicted"/>
<evidence type="ECO:0000313" key="6">
    <source>
        <dbReference type="Proteomes" id="UP000265140"/>
    </source>
</evidence>
<dbReference type="Pfam" id="PF13895">
    <property type="entry name" value="Ig_2"/>
    <property type="match status" value="2"/>
</dbReference>
<dbReference type="InterPro" id="IPR013783">
    <property type="entry name" value="Ig-like_fold"/>
</dbReference>
<dbReference type="SMART" id="SM00409">
    <property type="entry name" value="IG"/>
    <property type="match status" value="4"/>
</dbReference>
<sequence>MNEHCATVRPTVFTVLYFIIFFILNYLQSAVSLTVNPNRTQHFIKTSVSLSCEEKGNSTGWRLMRYTEKGMEDLVESKWVTKSGSTQTQDSGVYWCESGSGENSNAVNITVTGGDVILETPVHPVTEGDTVTLVCKHRINISNIIKADFYKDGVLIRNETTGEMTIPVVSKSDEGFYKCKSNEGESPGSWVTLIDLQPAVSFTVTPKLTQHFTKTPVLLTCEDKGHPTGWRVKRYTQKGVEDFDKMESKWVTKAGSTWTIKNTWARDSGVYWCESGSGENSNAVNITVTDGDVILESPVHPVTEGDTVTLVCKHRTTKSKMIKADFYKDGVLIRNETTGEMTISVVSKSDEGFYKCTSNKGESPGSWVAVTVGVVVGLVIAGFLLVVLLVLVCQYKNSKGEIFTILSFYMLETSFIYNSPKQDKHYITAAFLVPGSCCNRTSL</sequence>
<evidence type="ECO:0000256" key="2">
    <source>
        <dbReference type="ARBA" id="ARBA00023157"/>
    </source>
</evidence>
<dbReference type="InterPro" id="IPR050488">
    <property type="entry name" value="Ig_Fc_receptor"/>
</dbReference>
<feature type="transmembrane region" description="Helical" evidence="3">
    <location>
        <begin position="12"/>
        <end position="31"/>
    </location>
</feature>
<reference evidence="6" key="1">
    <citation type="journal article" date="2014" name="PLoS ONE">
        <title>The genome and linkage map of the northern pike (Esox lucius): conserved synteny revealed between the salmonid sister group and the Neoteleostei.</title>
        <authorList>
            <person name="Rondeau E.B."/>
            <person name="Minkley D.R."/>
            <person name="Leong J.S."/>
            <person name="Messmer A.M."/>
            <person name="Jantzen J.R."/>
            <person name="von Schalburg K.R."/>
            <person name="Lemon C."/>
            <person name="Bird N.H."/>
            <person name="Koop B.F."/>
        </authorList>
    </citation>
    <scope>NUCLEOTIDE SEQUENCE</scope>
</reference>
<name>A0A6Q2YVY1_ESOLU</name>
<dbReference type="InterPro" id="IPR036179">
    <property type="entry name" value="Ig-like_dom_sf"/>
</dbReference>
<keyword evidence="6" id="KW-1185">Reference proteome</keyword>
<keyword evidence="1" id="KW-0732">Signal</keyword>
<accession>A0A6Q2YVY1</accession>
<reference evidence="5" key="4">
    <citation type="submission" date="2025-09" db="UniProtKB">
        <authorList>
            <consortium name="Ensembl"/>
        </authorList>
    </citation>
    <scope>IDENTIFICATION</scope>
</reference>
<dbReference type="Ensembl" id="ENSELUT00000079745.2">
    <property type="protein sequence ID" value="ENSELUP00000069795.2"/>
    <property type="gene ID" value="ENSELUG00000012442.3"/>
</dbReference>
<dbReference type="GO" id="GO:0004888">
    <property type="term" value="F:transmembrane signaling receptor activity"/>
    <property type="evidence" value="ECO:0007669"/>
    <property type="project" value="TreeGrafter"/>
</dbReference>
<organism evidence="5 6">
    <name type="scientific">Esox lucius</name>
    <name type="common">Northern pike</name>
    <dbReference type="NCBI Taxonomy" id="8010"/>
    <lineage>
        <taxon>Eukaryota</taxon>
        <taxon>Metazoa</taxon>
        <taxon>Chordata</taxon>
        <taxon>Craniata</taxon>
        <taxon>Vertebrata</taxon>
        <taxon>Euteleostomi</taxon>
        <taxon>Actinopterygii</taxon>
        <taxon>Neopterygii</taxon>
        <taxon>Teleostei</taxon>
        <taxon>Protacanthopterygii</taxon>
        <taxon>Esociformes</taxon>
        <taxon>Esocidae</taxon>
        <taxon>Esox</taxon>
    </lineage>
</organism>
<keyword evidence="3" id="KW-0472">Membrane</keyword>
<dbReference type="Bgee" id="ENSELUG00000028269">
    <property type="expression patterns" value="Expressed in stomach and 4 other cell types or tissues"/>
</dbReference>
<keyword evidence="3" id="KW-1133">Transmembrane helix</keyword>
<dbReference type="GO" id="GO:0006955">
    <property type="term" value="P:immune response"/>
    <property type="evidence" value="ECO:0007669"/>
    <property type="project" value="TreeGrafter"/>
</dbReference>
<protein>
    <recommendedName>
        <fullName evidence="4">Ig-like domain-containing protein</fullName>
    </recommendedName>
</protein>
<dbReference type="InterPro" id="IPR007110">
    <property type="entry name" value="Ig-like_dom"/>
</dbReference>
<reference evidence="5" key="2">
    <citation type="submission" date="2020-02" db="EMBL/GenBank/DDBJ databases">
        <title>Esox lucius (northern pike) genome, fEsoLuc1, primary haplotype.</title>
        <authorList>
            <person name="Myers G."/>
            <person name="Karagic N."/>
            <person name="Meyer A."/>
            <person name="Pippel M."/>
            <person name="Reichard M."/>
            <person name="Winkler S."/>
            <person name="Tracey A."/>
            <person name="Sims Y."/>
            <person name="Howe K."/>
            <person name="Rhie A."/>
            <person name="Formenti G."/>
            <person name="Durbin R."/>
            <person name="Fedrigo O."/>
            <person name="Jarvis E.D."/>
        </authorList>
    </citation>
    <scope>NUCLEOTIDE SEQUENCE [LARGE SCALE GENOMIC DNA]</scope>
</reference>
<dbReference type="Proteomes" id="UP000265140">
    <property type="component" value="Chromosome 20"/>
</dbReference>
<dbReference type="InterPro" id="IPR003599">
    <property type="entry name" value="Ig_sub"/>
</dbReference>
<dbReference type="PROSITE" id="PS50835">
    <property type="entry name" value="IG_LIKE"/>
    <property type="match status" value="3"/>
</dbReference>
<evidence type="ECO:0000313" key="5">
    <source>
        <dbReference type="Ensembl" id="ENSELUP00000069795.2"/>
    </source>
</evidence>
<evidence type="ECO:0000256" key="3">
    <source>
        <dbReference type="SAM" id="Phobius"/>
    </source>
</evidence>
<dbReference type="InterPro" id="IPR003598">
    <property type="entry name" value="Ig_sub2"/>
</dbReference>
<feature type="transmembrane region" description="Helical" evidence="3">
    <location>
        <begin position="367"/>
        <end position="392"/>
    </location>
</feature>
<feature type="domain" description="Ig-like" evidence="4">
    <location>
        <begin position="291"/>
        <end position="373"/>
    </location>
</feature>
<keyword evidence="3" id="KW-0812">Transmembrane</keyword>
<reference evidence="5" key="3">
    <citation type="submission" date="2025-08" db="UniProtKB">
        <authorList>
            <consortium name="Ensembl"/>
        </authorList>
    </citation>
    <scope>IDENTIFICATION</scope>
</reference>
<feature type="domain" description="Ig-like" evidence="4">
    <location>
        <begin position="10"/>
        <end position="192"/>
    </location>
</feature>
<dbReference type="GO" id="GO:0009897">
    <property type="term" value="C:external side of plasma membrane"/>
    <property type="evidence" value="ECO:0007669"/>
    <property type="project" value="TreeGrafter"/>
</dbReference>
<feature type="domain" description="Ig-like" evidence="4">
    <location>
        <begin position="198"/>
        <end position="289"/>
    </location>
</feature>